<protein>
    <submittedName>
        <fullName evidence="1">DNA repair protein</fullName>
    </submittedName>
</protein>
<accession>A0ABV7Z4Y0</accession>
<dbReference type="EMBL" id="JBHRZG010000004">
    <property type="protein sequence ID" value="MFC3832084.1"/>
    <property type="molecule type" value="Genomic_DNA"/>
</dbReference>
<keyword evidence="2" id="KW-1185">Reference proteome</keyword>
<dbReference type="Proteomes" id="UP001595803">
    <property type="component" value="Unassembled WGS sequence"/>
</dbReference>
<reference evidence="2" key="1">
    <citation type="journal article" date="2019" name="Int. J. Syst. Evol. Microbiol.">
        <title>The Global Catalogue of Microorganisms (GCM) 10K type strain sequencing project: providing services to taxonomists for standard genome sequencing and annotation.</title>
        <authorList>
            <consortium name="The Broad Institute Genomics Platform"/>
            <consortium name="The Broad Institute Genome Sequencing Center for Infectious Disease"/>
            <person name="Wu L."/>
            <person name="Ma J."/>
        </authorList>
    </citation>
    <scope>NUCLEOTIDE SEQUENCE [LARGE SCALE GENOMIC DNA]</scope>
    <source>
        <strain evidence="2">CCTCC AB 2017081</strain>
    </source>
</reference>
<evidence type="ECO:0000313" key="2">
    <source>
        <dbReference type="Proteomes" id="UP001595803"/>
    </source>
</evidence>
<evidence type="ECO:0000313" key="1">
    <source>
        <dbReference type="EMBL" id="MFC3832084.1"/>
    </source>
</evidence>
<comment type="caution">
    <text evidence="1">The sequence shown here is derived from an EMBL/GenBank/DDBJ whole genome shotgun (WGS) entry which is preliminary data.</text>
</comment>
<dbReference type="RefSeq" id="WP_322473438.1">
    <property type="nucleotide sequence ID" value="NZ_JBHRZG010000004.1"/>
</dbReference>
<name>A0ABV7Z4Y0_9DEIO</name>
<gene>
    <name evidence="1" type="ORF">ACFOSB_04380</name>
</gene>
<organism evidence="1 2">
    <name type="scientific">Deinococcus rufus</name>
    <dbReference type="NCBI Taxonomy" id="2136097"/>
    <lineage>
        <taxon>Bacteria</taxon>
        <taxon>Thermotogati</taxon>
        <taxon>Deinococcota</taxon>
        <taxon>Deinococci</taxon>
        <taxon>Deinococcales</taxon>
        <taxon>Deinococcaceae</taxon>
        <taxon>Deinococcus</taxon>
    </lineage>
</organism>
<proteinExistence type="predicted"/>
<sequence length="294" mass="31230">MARVKTKETPTAPSSPYAHLDAFDALMATAGVDSRVRALADSGADTPTMNAALTEALTQAQRRWGLGLHHLRHAAELVEGDDGGADIALLTDGARTALVSSGSAAIAQAYAPMQALDERGLSLWGALGEGHRVSAEAPMATLKAVIEEARDFETHWMPARGGALSRAWRSGETLHVEVARPASPQEALSDAAWDVITSIKDRTFQRELMARSEEVGLLGALLAARHAGAGANLSRLPEAHFTVQAVVVTQEGADARSAESYRTALRTAHAELEEHQAGTTRMLAQVLKHGLREN</sequence>